<dbReference type="EMBL" id="CP042997">
    <property type="protein sequence ID" value="QEH38610.1"/>
    <property type="molecule type" value="Genomic_DNA"/>
</dbReference>
<proteinExistence type="predicted"/>
<protein>
    <submittedName>
        <fullName evidence="2">Uncharacterized protein</fullName>
    </submittedName>
</protein>
<feature type="compositionally biased region" description="Basic and acidic residues" evidence="1">
    <location>
        <begin position="968"/>
        <end position="977"/>
    </location>
</feature>
<feature type="region of interest" description="Disordered" evidence="1">
    <location>
        <begin position="955"/>
        <end position="977"/>
    </location>
</feature>
<dbReference type="AlphaFoldDB" id="A0A5B9WFF0"/>
<keyword evidence="3" id="KW-1185">Reference proteome</keyword>
<feature type="region of interest" description="Disordered" evidence="1">
    <location>
        <begin position="920"/>
        <end position="940"/>
    </location>
</feature>
<evidence type="ECO:0000313" key="3">
    <source>
        <dbReference type="Proteomes" id="UP000324233"/>
    </source>
</evidence>
<reference evidence="2 3" key="1">
    <citation type="submission" date="2019-08" db="EMBL/GenBank/DDBJ databases">
        <title>Deep-cultivation of Planctomycetes and their phenomic and genomic characterization uncovers novel biology.</title>
        <authorList>
            <person name="Wiegand S."/>
            <person name="Jogler M."/>
            <person name="Boedeker C."/>
            <person name="Pinto D."/>
            <person name="Vollmers J."/>
            <person name="Rivas-Marin E."/>
            <person name="Kohn T."/>
            <person name="Peeters S.H."/>
            <person name="Heuer A."/>
            <person name="Rast P."/>
            <person name="Oberbeckmann S."/>
            <person name="Bunk B."/>
            <person name="Jeske O."/>
            <person name="Meyerdierks A."/>
            <person name="Storesund J.E."/>
            <person name="Kallscheuer N."/>
            <person name="Luecker S."/>
            <person name="Lage O.M."/>
            <person name="Pohl T."/>
            <person name="Merkel B.J."/>
            <person name="Hornburger P."/>
            <person name="Mueller R.-W."/>
            <person name="Bruemmer F."/>
            <person name="Labrenz M."/>
            <person name="Spormann A.M."/>
            <person name="Op den Camp H."/>
            <person name="Overmann J."/>
            <person name="Amann R."/>
            <person name="Jetten M.S.M."/>
            <person name="Mascher T."/>
            <person name="Medema M.H."/>
            <person name="Devos D.P."/>
            <person name="Kaster A.-K."/>
            <person name="Ovreas L."/>
            <person name="Rohde M."/>
            <person name="Galperin M.Y."/>
            <person name="Jogler C."/>
        </authorList>
    </citation>
    <scope>NUCLEOTIDE SEQUENCE [LARGE SCALE GENOMIC DNA]</scope>
    <source>
        <strain evidence="2 3">OJF2</strain>
    </source>
</reference>
<organism evidence="2 3">
    <name type="scientific">Aquisphaera giovannonii</name>
    <dbReference type="NCBI Taxonomy" id="406548"/>
    <lineage>
        <taxon>Bacteria</taxon>
        <taxon>Pseudomonadati</taxon>
        <taxon>Planctomycetota</taxon>
        <taxon>Planctomycetia</taxon>
        <taxon>Isosphaerales</taxon>
        <taxon>Isosphaeraceae</taxon>
        <taxon>Aquisphaera</taxon>
    </lineage>
</organism>
<dbReference type="RefSeq" id="WP_148598038.1">
    <property type="nucleotide sequence ID" value="NZ_CP042997.1"/>
</dbReference>
<feature type="region of interest" description="Disordered" evidence="1">
    <location>
        <begin position="239"/>
        <end position="263"/>
    </location>
</feature>
<accession>A0A5B9WFF0</accession>
<evidence type="ECO:0000313" key="2">
    <source>
        <dbReference type="EMBL" id="QEH38610.1"/>
    </source>
</evidence>
<dbReference type="OrthoDB" id="2501743at2"/>
<dbReference type="KEGG" id="agv:OJF2_72140"/>
<name>A0A5B9WFF0_9BACT</name>
<dbReference type="Proteomes" id="UP000324233">
    <property type="component" value="Chromosome"/>
</dbReference>
<sequence length="977" mass="105860">MKRRDVLFVTKAIALASGPFLARAQQAGAKGRDIRLEATRDAWVSEVGREADGNNGAAPRLKLKSYQEMSLLDVDASPLSGRVIEAATLHLKHAGDPPLRRVTVGGIGAEWFEGTGSNYSTDPGGATFHRRRHPDLPWSVGGGDLCHVILGNGGTNWGNADATAPDADGWQEIEVRPAVVAARVAGLSHGFLLFDDTGSEFARKGDRFELRLLPNRFAFSKDQNRATAPYLTVRLGAEDRRAPRAPTGLESSPLEGSPGEAVASWVTPRDEGPAGTLGFVATLDGKALPRELIPLADAPGKRVEMHLRDLGLEPGKSASLTVAAVDAAGNVGPAAKAAVRLAGRMEVPLPMPTRAAERPGRGASAAAAGGGLPRLGDAEVAVIDELVKVHPETGRMIPPQPAGVLRGSPIWDAASRTIRLEAARNESVAFQVLIRGASPIRVDAPRMGLEMEGGQGGRGLGVEAAFGRYHLVPTAEGPLPDPIVPLGPAGALAPAEPAGRFVARGLHAELYVPHEAAAGMHRGTLTIESGRDRLDLAVALRVRDFTLPDHLSFLPEMNAYGLPEDERDYYRLAHRHRTVLNRLPYHQDGRMSEGCAPGLVGEGPARRLDWTAWDRRFGPLLDGSAFADLPRKGVPVECFYLPLHENWPSPMEGNYRGGYWADQAFPESYRRAFALASQQFAEHFRDRGWGDTLFHGFLNNKNNFKAAGWSRGSSPWLLDEPANFQDFWALRYFARAFHEGVNRARGGASGGPHPGRASFPRMVFRADISRPQWRRDTLDGLLDYLVVSSAMREYPRLVLDRKRRLGEIVVEYGSTNPVTASNWQPVSWCLDAWTLGADGVLPWQTIGDAASWRKADELALFYPLVDGRGRAAGVAPSIRLKAYRRGQQDVEYLTLWARHRGLPREALAAPVRRALKLAGTRRATEAGGPEDAGRIDPAGFDPDALRSLRSGIGEALSRARPAPAARLVDFRTPPREP</sequence>
<gene>
    <name evidence="2" type="ORF">OJF2_72140</name>
</gene>
<evidence type="ECO:0000256" key="1">
    <source>
        <dbReference type="SAM" id="MobiDB-lite"/>
    </source>
</evidence>